<gene>
    <name evidence="1" type="ORF">BCF44_12021</name>
</gene>
<dbReference type="RefSeq" id="WP_116180381.1">
    <property type="nucleotide sequence ID" value="NZ_CP144375.1"/>
</dbReference>
<dbReference type="AlphaFoldDB" id="A0A3E0GX32"/>
<protein>
    <recommendedName>
        <fullName evidence="3">MalT-like TPR region domain-containing protein</fullName>
    </recommendedName>
</protein>
<keyword evidence="2" id="KW-1185">Reference proteome</keyword>
<dbReference type="OrthoDB" id="56388at2"/>
<sequence>MTARLEQLRREILGTPWDDRHFPRLLPLLEEAVPLADEAGDTWAGFWMRAQLAGVCNNLDLAERALVAVSWCLATLDRDPAVRAEDGGRILRTAGTIAQLLPSVPDLPRDDIFRLLDEIERLQRRAGMPLRAITEIRHFVLLRMGDLGPAGEAFDRWRSLPRESSWRLDCDVCESDAVLEWYAAIGRDEHAIAAAAPLLDGTAVGVKEKCEGLRSWGHANALAPLVRLGRLDDAWACHRRGLAMVIGRSGALGEIGKHLAFLAAVGDLNRATSLAGQHLALADRLTEHGRYRLDVGVWLVVCALRRHGVVETDLRIPPWHPAFRSSGRYHVGRLAERLGAGVRSLAIRFDARNGNDFVTRELLREHALLGPAGL</sequence>
<comment type="caution">
    <text evidence="1">The sequence shown here is derived from an EMBL/GenBank/DDBJ whole genome shotgun (WGS) entry which is preliminary data.</text>
</comment>
<accession>A0A3E0GX32</accession>
<dbReference type="EMBL" id="QUNO01000020">
    <property type="protein sequence ID" value="REH32950.1"/>
    <property type="molecule type" value="Genomic_DNA"/>
</dbReference>
<organism evidence="1 2">
    <name type="scientific">Kutzneria buriramensis</name>
    <dbReference type="NCBI Taxonomy" id="1045776"/>
    <lineage>
        <taxon>Bacteria</taxon>
        <taxon>Bacillati</taxon>
        <taxon>Actinomycetota</taxon>
        <taxon>Actinomycetes</taxon>
        <taxon>Pseudonocardiales</taxon>
        <taxon>Pseudonocardiaceae</taxon>
        <taxon>Kutzneria</taxon>
    </lineage>
</organism>
<evidence type="ECO:0000313" key="1">
    <source>
        <dbReference type="EMBL" id="REH32950.1"/>
    </source>
</evidence>
<dbReference type="Proteomes" id="UP000256269">
    <property type="component" value="Unassembled WGS sequence"/>
</dbReference>
<evidence type="ECO:0008006" key="3">
    <source>
        <dbReference type="Google" id="ProtNLM"/>
    </source>
</evidence>
<name>A0A3E0GX32_9PSEU</name>
<proteinExistence type="predicted"/>
<evidence type="ECO:0000313" key="2">
    <source>
        <dbReference type="Proteomes" id="UP000256269"/>
    </source>
</evidence>
<reference evidence="1 2" key="1">
    <citation type="submission" date="2018-08" db="EMBL/GenBank/DDBJ databases">
        <title>Genomic Encyclopedia of Archaeal and Bacterial Type Strains, Phase II (KMG-II): from individual species to whole genera.</title>
        <authorList>
            <person name="Goeker M."/>
        </authorList>
    </citation>
    <scope>NUCLEOTIDE SEQUENCE [LARGE SCALE GENOMIC DNA]</scope>
    <source>
        <strain evidence="1 2">DSM 45791</strain>
    </source>
</reference>